<dbReference type="EMBL" id="MUYU01000023">
    <property type="protein sequence ID" value="OOS22985.1"/>
    <property type="molecule type" value="Genomic_DNA"/>
</dbReference>
<dbReference type="Proteomes" id="UP000189800">
    <property type="component" value="Unassembled WGS sequence"/>
</dbReference>
<evidence type="ECO:0000313" key="1">
    <source>
        <dbReference type="EMBL" id="OOS22985.1"/>
    </source>
</evidence>
<organism evidence="1 2">
    <name type="scientific">Moraxella pluranimalium</name>
    <dbReference type="NCBI Taxonomy" id="470453"/>
    <lineage>
        <taxon>Bacteria</taxon>
        <taxon>Pseudomonadati</taxon>
        <taxon>Pseudomonadota</taxon>
        <taxon>Gammaproteobacteria</taxon>
        <taxon>Moraxellales</taxon>
        <taxon>Moraxellaceae</taxon>
        <taxon>Moraxella</taxon>
    </lineage>
</organism>
<sequence>MTDATITDADFGRMMATFAKVTNLPPLSQIAVHQMRILAKDADNNAVATPEGIHQDGFDYVGVFTMARHNVTGGELFIWQNKTDDAPMAMLDPSAGDFCVINDKQLWHSAGDVAPKQSGQGYWDLFVLTARDESVK</sequence>
<evidence type="ECO:0000313" key="2">
    <source>
        <dbReference type="Proteomes" id="UP000189800"/>
    </source>
</evidence>
<dbReference type="GO" id="GO:0051213">
    <property type="term" value="F:dioxygenase activity"/>
    <property type="evidence" value="ECO:0007669"/>
    <property type="project" value="InterPro"/>
</dbReference>
<proteinExistence type="predicted"/>
<protein>
    <recommendedName>
        <fullName evidence="3">Prolyl 4-hydroxylase alpha subunit Fe(2+) 2OG dioxygenase domain-containing protein</fullName>
    </recommendedName>
</protein>
<comment type="caution">
    <text evidence="1">The sequence shown here is derived from an EMBL/GenBank/DDBJ whole genome shotgun (WGS) entry which is preliminary data.</text>
</comment>
<dbReference type="Gene3D" id="2.60.120.620">
    <property type="entry name" value="q2cbj1_9rhob like domain"/>
    <property type="match status" value="1"/>
</dbReference>
<name>A0A1T0CKY0_9GAMM</name>
<keyword evidence="2" id="KW-1185">Reference proteome</keyword>
<gene>
    <name evidence="1" type="ORF">B0680_08755</name>
</gene>
<dbReference type="STRING" id="470453.B0680_08755"/>
<dbReference type="InterPro" id="IPR018724">
    <property type="entry name" value="2OG-Fe_dioxygenase"/>
</dbReference>
<dbReference type="AlphaFoldDB" id="A0A1T0CKY0"/>
<dbReference type="Pfam" id="PF10014">
    <property type="entry name" value="2OG-Fe_Oxy_2"/>
    <property type="match status" value="1"/>
</dbReference>
<accession>A0A1T0CKY0</accession>
<evidence type="ECO:0008006" key="3">
    <source>
        <dbReference type="Google" id="ProtNLM"/>
    </source>
</evidence>
<reference evidence="1 2" key="1">
    <citation type="submission" date="2017-02" db="EMBL/GenBank/DDBJ databases">
        <title>Draft genome sequence of Moraxella pluranimalium CCUG 54913T type strain.</title>
        <authorList>
            <person name="Salva-Serra F."/>
            <person name="Engstrom-Jakobsson H."/>
            <person name="Thorell K."/>
            <person name="Jaen-Luchoro D."/>
            <person name="Gonzales-Siles L."/>
            <person name="Karlsson R."/>
            <person name="Yazdan S."/>
            <person name="Boulund F."/>
            <person name="Johnning A."/>
            <person name="Engstrand L."/>
            <person name="Kristiansson E."/>
            <person name="Moore E."/>
        </authorList>
    </citation>
    <scope>NUCLEOTIDE SEQUENCE [LARGE SCALE GENOMIC DNA]</scope>
    <source>
        <strain evidence="1 2">CCUG 54913</strain>
    </source>
</reference>